<dbReference type="Proteomes" id="UP001164761">
    <property type="component" value="Plasmid unnamed1"/>
</dbReference>
<accession>A0ABY6ZQ06</accession>
<dbReference type="RefSeq" id="WP_268008790.1">
    <property type="nucleotide sequence ID" value="NZ_BSUT01000003.1"/>
</dbReference>
<keyword evidence="1" id="KW-0812">Transmembrane</keyword>
<evidence type="ECO:0000256" key="1">
    <source>
        <dbReference type="SAM" id="Phobius"/>
    </source>
</evidence>
<protein>
    <submittedName>
        <fullName evidence="2">Holin-like toxin</fullName>
    </submittedName>
</protein>
<organism evidence="2 3">
    <name type="scientific">Alicyclobacillus fastidiosus</name>
    <dbReference type="NCBI Taxonomy" id="392011"/>
    <lineage>
        <taxon>Bacteria</taxon>
        <taxon>Bacillati</taxon>
        <taxon>Bacillota</taxon>
        <taxon>Bacilli</taxon>
        <taxon>Bacillales</taxon>
        <taxon>Alicyclobacillaceae</taxon>
        <taxon>Alicyclobacillus</taxon>
    </lineage>
</organism>
<sequence length="36" mass="3969">MNVTYTAVEVGLQAGMFLLALLTFVVTLILAFRSHK</sequence>
<dbReference type="EMBL" id="CP104068">
    <property type="protein sequence ID" value="WAH44922.1"/>
    <property type="molecule type" value="Genomic_DNA"/>
</dbReference>
<keyword evidence="1" id="KW-1133">Transmembrane helix</keyword>
<keyword evidence="1" id="KW-0472">Membrane</keyword>
<name>A0ABY6ZQ06_9BACL</name>
<evidence type="ECO:0000313" key="2">
    <source>
        <dbReference type="EMBL" id="WAH44922.1"/>
    </source>
</evidence>
<keyword evidence="2" id="KW-0614">Plasmid</keyword>
<gene>
    <name evidence="2" type="ORF">NZD89_28150</name>
</gene>
<proteinExistence type="predicted"/>
<geneLocation type="plasmid" evidence="2 3">
    <name>unnamed1</name>
</geneLocation>
<reference evidence="2" key="1">
    <citation type="submission" date="2022-08" db="EMBL/GenBank/DDBJ databases">
        <title>Alicyclobacillus fastidiosus DSM 17978, complete genome.</title>
        <authorList>
            <person name="Wang Q."/>
            <person name="Cai R."/>
            <person name="Wang Z."/>
        </authorList>
    </citation>
    <scope>NUCLEOTIDE SEQUENCE</scope>
    <source>
        <strain evidence="2">DSM 17978</strain>
        <plasmid evidence="2">unnamed1</plasmid>
    </source>
</reference>
<feature type="transmembrane region" description="Helical" evidence="1">
    <location>
        <begin position="12"/>
        <end position="32"/>
    </location>
</feature>
<keyword evidence="3" id="KW-1185">Reference proteome</keyword>
<evidence type="ECO:0000313" key="3">
    <source>
        <dbReference type="Proteomes" id="UP001164761"/>
    </source>
</evidence>